<feature type="transmembrane region" description="Helical" evidence="1">
    <location>
        <begin position="55"/>
        <end position="75"/>
    </location>
</feature>
<name>A0A3A0W1W4_STAGA</name>
<evidence type="ECO:0000256" key="1">
    <source>
        <dbReference type="SAM" id="Phobius"/>
    </source>
</evidence>
<dbReference type="Proteomes" id="UP000265541">
    <property type="component" value="Unassembled WGS sequence"/>
</dbReference>
<proteinExistence type="predicted"/>
<reference evidence="2 3" key="1">
    <citation type="journal article" date="2016" name="Front. Microbiol.">
        <title>Comprehensive Phylogenetic Analysis of Bovine Non-aureus Staphylococci Species Based on Whole-Genome Sequencing.</title>
        <authorList>
            <person name="Naushad S."/>
            <person name="Barkema H.W."/>
            <person name="Luby C."/>
            <person name="Condas L.A."/>
            <person name="Nobrega D.B."/>
            <person name="Carson D.A."/>
            <person name="De Buck J."/>
        </authorList>
    </citation>
    <scope>NUCLEOTIDE SEQUENCE [LARGE SCALE GENOMIC DNA]</scope>
    <source>
        <strain evidence="2 3">SNUC 4781</strain>
    </source>
</reference>
<protein>
    <submittedName>
        <fullName evidence="2">Uncharacterized protein</fullName>
    </submittedName>
</protein>
<keyword evidence="1" id="KW-1133">Transmembrane helix</keyword>
<dbReference type="EMBL" id="QYJN01000004">
    <property type="protein sequence ID" value="RIP33999.1"/>
    <property type="molecule type" value="Genomic_DNA"/>
</dbReference>
<comment type="caution">
    <text evidence="2">The sequence shown here is derived from an EMBL/GenBank/DDBJ whole genome shotgun (WGS) entry which is preliminary data.</text>
</comment>
<dbReference type="AlphaFoldDB" id="A0A3A0W1W4"/>
<organism evidence="2 3">
    <name type="scientific">Staphylococcus gallinarum</name>
    <dbReference type="NCBI Taxonomy" id="1293"/>
    <lineage>
        <taxon>Bacteria</taxon>
        <taxon>Bacillati</taxon>
        <taxon>Bacillota</taxon>
        <taxon>Bacilli</taxon>
        <taxon>Bacillales</taxon>
        <taxon>Staphylococcaceae</taxon>
        <taxon>Staphylococcus</taxon>
    </lineage>
</organism>
<keyword evidence="1" id="KW-0472">Membrane</keyword>
<evidence type="ECO:0000313" key="2">
    <source>
        <dbReference type="EMBL" id="RIP33999.1"/>
    </source>
</evidence>
<keyword evidence="1" id="KW-0812">Transmembrane</keyword>
<evidence type="ECO:0000313" key="3">
    <source>
        <dbReference type="Proteomes" id="UP000265541"/>
    </source>
</evidence>
<gene>
    <name evidence="2" type="ORF">BUZ14_08085</name>
</gene>
<sequence length="79" mass="9393">MIYFILIMSCVCLFFLITSCFSFINQHQYKNSLNFNSMENFEIKAFKKQQFKIKIFSISLFVLAIATFILVIYLIKTQL</sequence>
<accession>A0A3A0W1W4</accession>